<evidence type="ECO:0000256" key="3">
    <source>
        <dbReference type="ARBA" id="ARBA00004614"/>
    </source>
</evidence>
<dbReference type="GO" id="GO:0031902">
    <property type="term" value="C:late endosome membrane"/>
    <property type="evidence" value="ECO:0007669"/>
    <property type="project" value="UniProtKB-SubCell"/>
</dbReference>
<evidence type="ECO:0000256" key="17">
    <source>
        <dbReference type="ARBA" id="ARBA00039377"/>
    </source>
</evidence>
<evidence type="ECO:0000256" key="1">
    <source>
        <dbReference type="ARBA" id="ARBA00004251"/>
    </source>
</evidence>
<keyword evidence="14" id="KW-0458">Lysosome</keyword>
<evidence type="ECO:0000256" key="12">
    <source>
        <dbReference type="ARBA" id="ARBA00023136"/>
    </source>
</evidence>
<evidence type="ECO:0000313" key="22">
    <source>
        <dbReference type="Proteomes" id="UP000812440"/>
    </source>
</evidence>
<evidence type="ECO:0000313" key="21">
    <source>
        <dbReference type="EMBL" id="KAG8436873.1"/>
    </source>
</evidence>
<keyword evidence="11" id="KW-0333">Golgi apparatus</keyword>
<dbReference type="Proteomes" id="UP000812440">
    <property type="component" value="Chromosome 4"/>
</dbReference>
<evidence type="ECO:0000256" key="20">
    <source>
        <dbReference type="SAM" id="SignalP"/>
    </source>
</evidence>
<reference evidence="21" key="1">
    <citation type="thesis" date="2020" institute="ProQuest LLC" country="789 East Eisenhower Parkway, Ann Arbor, MI, USA">
        <title>Comparative Genomics and Chromosome Evolution.</title>
        <authorList>
            <person name="Mudd A.B."/>
        </authorList>
    </citation>
    <scope>NUCLEOTIDE SEQUENCE</scope>
    <source>
        <strain evidence="21">Female2</strain>
        <tissue evidence="21">Blood</tissue>
    </source>
</reference>
<keyword evidence="13" id="KW-0325">Glycoprotein</keyword>
<keyword evidence="8" id="KW-0967">Endosome</keyword>
<evidence type="ECO:0000256" key="9">
    <source>
        <dbReference type="ARBA" id="ARBA00022989"/>
    </source>
</evidence>
<dbReference type="PANTHER" id="PTHR28652:SF3">
    <property type="entry name" value="TRANSMEMBRANE PROTEIN 59"/>
    <property type="match status" value="1"/>
</dbReference>
<dbReference type="GO" id="GO:0000139">
    <property type="term" value="C:Golgi membrane"/>
    <property type="evidence" value="ECO:0007669"/>
    <property type="project" value="UniProtKB-SubCell"/>
</dbReference>
<dbReference type="EMBL" id="JAACNH010000007">
    <property type="protein sequence ID" value="KAG8436873.1"/>
    <property type="molecule type" value="Genomic_DNA"/>
</dbReference>
<evidence type="ECO:0000256" key="7">
    <source>
        <dbReference type="ARBA" id="ARBA00022729"/>
    </source>
</evidence>
<comment type="function">
    <text evidence="18">Acts as a regulator of autophagy in response to S.aureus infection by promoting activation of LC3 (MAP1LC3A, MAP1LC3B or MAP1LC3C). Acts by interacting with ATG16L1, leading to promote a functional complex between LC3 and ATG16L1 and promoting LC3 lipidation and subsequent activation of autophagy. Modulates the O-glycosylation and complex N-glycosylation steps occurring during the Golgi maturation of several proteins such as APP, BACE1, SEAP or PRNP. Inhibits APP transport to the cell surface and further shedding.</text>
</comment>
<comment type="subunit">
    <text evidence="16">Interacts with ATG16L1 (via WD repeats).</text>
</comment>
<evidence type="ECO:0000256" key="4">
    <source>
        <dbReference type="ARBA" id="ARBA00009643"/>
    </source>
</evidence>
<feature type="signal peptide" evidence="20">
    <location>
        <begin position="1"/>
        <end position="19"/>
    </location>
</feature>
<comment type="caution">
    <text evidence="21">The sequence shown here is derived from an EMBL/GenBank/DDBJ whole genome shotgun (WGS) entry which is preliminary data.</text>
</comment>
<keyword evidence="22" id="KW-1185">Reference proteome</keyword>
<dbReference type="GO" id="GO:0010508">
    <property type="term" value="P:positive regulation of autophagy"/>
    <property type="evidence" value="ECO:0007669"/>
    <property type="project" value="TreeGrafter"/>
</dbReference>
<proteinExistence type="inferred from homology"/>
<comment type="subcellular location">
    <subcellularLocation>
        <location evidence="1">Cell membrane</location>
        <topology evidence="1">Single-pass type I membrane protein</topology>
    </subcellularLocation>
    <subcellularLocation>
        <location evidence="3">Golgi apparatus membrane</location>
        <topology evidence="3">Single-pass type I membrane protein</topology>
    </subcellularLocation>
    <subcellularLocation>
        <location evidence="15">Late endosome membrane</location>
        <topology evidence="15">Single-pass type I membrane protein</topology>
    </subcellularLocation>
    <subcellularLocation>
        <location evidence="2">Lysosome membrane</location>
        <topology evidence="2">Single-pass type I membrane protein</topology>
    </subcellularLocation>
</comment>
<dbReference type="PANTHER" id="PTHR28652">
    <property type="entry name" value="TRANSMEMBRANE PROTEIN 59-LIKE PROTEIN"/>
    <property type="match status" value="1"/>
</dbReference>
<evidence type="ECO:0000256" key="19">
    <source>
        <dbReference type="SAM" id="Phobius"/>
    </source>
</evidence>
<evidence type="ECO:0000256" key="14">
    <source>
        <dbReference type="ARBA" id="ARBA00023228"/>
    </source>
</evidence>
<keyword evidence="12 19" id="KW-0472">Membrane</keyword>
<evidence type="ECO:0000256" key="6">
    <source>
        <dbReference type="ARBA" id="ARBA00022692"/>
    </source>
</evidence>
<keyword evidence="7 20" id="KW-0732">Signal</keyword>
<evidence type="ECO:0000256" key="11">
    <source>
        <dbReference type="ARBA" id="ARBA00023034"/>
    </source>
</evidence>
<keyword evidence="6 19" id="KW-0812">Transmembrane</keyword>
<feature type="transmembrane region" description="Helical" evidence="19">
    <location>
        <begin position="239"/>
        <end position="263"/>
    </location>
</feature>
<comment type="similarity">
    <text evidence="4">Belongs to the TMEM59 family.</text>
</comment>
<evidence type="ECO:0000256" key="16">
    <source>
        <dbReference type="ARBA" id="ARBA00038589"/>
    </source>
</evidence>
<protein>
    <recommendedName>
        <fullName evidence="17">Transmembrane protein 59</fullName>
    </recommendedName>
</protein>
<dbReference type="GO" id="GO:0005886">
    <property type="term" value="C:plasma membrane"/>
    <property type="evidence" value="ECO:0007669"/>
    <property type="project" value="UniProtKB-SubCell"/>
</dbReference>
<evidence type="ECO:0000256" key="8">
    <source>
        <dbReference type="ARBA" id="ARBA00022753"/>
    </source>
</evidence>
<evidence type="ECO:0000256" key="2">
    <source>
        <dbReference type="ARBA" id="ARBA00004352"/>
    </source>
</evidence>
<sequence>MAISIGVLFGLLLCVSVRAAEPTVSTDSFLGDSTSCFSLCEGTYPLHTYPEEEELFACHRGCRLFSICQFVDDGEDFNMTKVECESACREAYPQSNEQFACHLGCHSQMPFAEMRQKELADLAPHMHLLFPLTVMGAFWRDMLDSAQSFVPLSWTFYIQADNGQIVVLQSQSELQNEPQLLPEKTDTGDHRLDKMSLDINPGDFAGEPGEERTWSQHPKLLDLEEGNSFLKCFSVNSNWLLPATLVLSVLVMLWICCATVATASDQYIPSEKLSIYGDLEYMNEQKLHRFSPAALVVVHTKNQENEEAGPLPAKVDLAQSAI</sequence>
<dbReference type="GO" id="GO:0005765">
    <property type="term" value="C:lysosomal membrane"/>
    <property type="evidence" value="ECO:0007669"/>
    <property type="project" value="UniProtKB-SubCell"/>
</dbReference>
<organism evidence="21 22">
    <name type="scientific">Hymenochirus boettgeri</name>
    <name type="common">Congo dwarf clawed frog</name>
    <dbReference type="NCBI Taxonomy" id="247094"/>
    <lineage>
        <taxon>Eukaryota</taxon>
        <taxon>Metazoa</taxon>
        <taxon>Chordata</taxon>
        <taxon>Craniata</taxon>
        <taxon>Vertebrata</taxon>
        <taxon>Euteleostomi</taxon>
        <taxon>Amphibia</taxon>
        <taxon>Batrachia</taxon>
        <taxon>Anura</taxon>
        <taxon>Pipoidea</taxon>
        <taxon>Pipidae</taxon>
        <taxon>Pipinae</taxon>
        <taxon>Hymenochirus</taxon>
    </lineage>
</organism>
<keyword evidence="10" id="KW-0072">Autophagy</keyword>
<evidence type="ECO:0000256" key="13">
    <source>
        <dbReference type="ARBA" id="ARBA00023180"/>
    </source>
</evidence>
<keyword evidence="9 19" id="KW-1133">Transmembrane helix</keyword>
<accession>A0A8T2IZ18</accession>
<keyword evidence="5" id="KW-1003">Cell membrane</keyword>
<dbReference type="OrthoDB" id="6371519at2759"/>
<evidence type="ECO:0000256" key="18">
    <source>
        <dbReference type="ARBA" id="ARBA00045285"/>
    </source>
</evidence>
<feature type="chain" id="PRO_5035824822" description="Transmembrane protein 59" evidence="20">
    <location>
        <begin position="20"/>
        <end position="322"/>
    </location>
</feature>
<dbReference type="Pfam" id="PF12280">
    <property type="entry name" value="BSMAP"/>
    <property type="match status" value="1"/>
</dbReference>
<gene>
    <name evidence="21" type="ORF">GDO86_007819</name>
</gene>
<dbReference type="GO" id="GO:0006914">
    <property type="term" value="P:autophagy"/>
    <property type="evidence" value="ECO:0007669"/>
    <property type="project" value="UniProtKB-KW"/>
</dbReference>
<evidence type="ECO:0000256" key="10">
    <source>
        <dbReference type="ARBA" id="ARBA00023006"/>
    </source>
</evidence>
<dbReference type="InterPro" id="IPR022065">
    <property type="entry name" value="Uncharacterised_TMEM59"/>
</dbReference>
<evidence type="ECO:0000256" key="15">
    <source>
        <dbReference type="ARBA" id="ARBA00037817"/>
    </source>
</evidence>
<name>A0A8T2IZ18_9PIPI</name>
<dbReference type="AlphaFoldDB" id="A0A8T2IZ18"/>
<evidence type="ECO:0000256" key="5">
    <source>
        <dbReference type="ARBA" id="ARBA00022475"/>
    </source>
</evidence>